<sequence>MATSDEVQLVRLYTLGVIVLGCRVHASFGTIFGFNHKWDRIGFASPQIAQKSTPVTSQTYYVPNSEPADLRKHPPIRYAGARLLELFFNPSQDPCLGKSGLEGTCYNSFDCSRRKGIADGPCATGGPGVCCVFMVKCNEAVVQNGTYFINRNYPEPDTSADVCQATIDTKENICQLRLDFIAFRLKGPEAGTCSEDRFIVSGLGASRGIPTICGMNDGQHLYIDSREASKQVTMNVLLLNKSDRLWVIRVTEISCNSAFKAPDDCLQFFTGFTGYISSFNYNTASHEGQYFNNLDYAICLRKEKGHCSVTYKNRDNFQVLNIGSHKYGYSSTTLTTSKGAAGAGIFQCPDDYIVLTGGLRLCGEKLNDGSQYTNSCMNGPVIGYYFPERLDLRATATNGGVAPNAEAVKQQNGDGTYAWKTDHPKLSKVRQMCNDPAGIKVLEEGLHPPDYQLKGIAVVTRHGERSPEIAFRGLDTFNCSLPPSSAYATDLKAFLSTASELDKAEEPSIPARFRRPRIVSRDGSCRPWAITQTGAVQASLNGRAISDAFLDAGVERLKRISPSDDVYIASTAYSRTVESALAFWSGFESNHPKMNVTNGRWPEMGIVDNVAFCFRRCSCRRGDVLRRTEDRARAAFFREHPAVARLTKEVSRIVYDEKGQKRAKWPSDLLESLVLWFCHDRPFPCTQDAETGARACVKPQNIASLFSYENRADDLKDELRMALKGYGLAEEIVRLAKEKIFVEQKKLVLFSGHDYTVEYLLSFFGLKKDLPPVPFSARLVIELYENSKDPLDQRFRAIYNGKDKTSRVSFCASNDAKGGSELLDVQEEARIWQAVRDPDGPGVDKEPGQGLPFWSMCRFAALDEFVQSGFVRGLKAKSFEAACRLPVEKKI</sequence>
<evidence type="ECO:0000313" key="3">
    <source>
        <dbReference type="Proteomes" id="UP000678499"/>
    </source>
</evidence>
<dbReference type="Pfam" id="PF00328">
    <property type="entry name" value="His_Phos_2"/>
    <property type="match status" value="1"/>
</dbReference>
<reference evidence="2" key="1">
    <citation type="submission" date="2020-11" db="EMBL/GenBank/DDBJ databases">
        <authorList>
            <person name="Tran Van P."/>
        </authorList>
    </citation>
    <scope>NUCLEOTIDE SEQUENCE</scope>
</reference>
<evidence type="ECO:0000313" key="2">
    <source>
        <dbReference type="EMBL" id="CAD7274608.1"/>
    </source>
</evidence>
<gene>
    <name evidence="2" type="ORF">NMOB1V02_LOCUS2436</name>
</gene>
<dbReference type="InterPro" id="IPR058698">
    <property type="entry name" value="CUB_metazoa"/>
</dbReference>
<protein>
    <recommendedName>
        <fullName evidence="1">CUB domain-containing protein</fullName>
    </recommendedName>
</protein>
<evidence type="ECO:0000259" key="1">
    <source>
        <dbReference type="Pfam" id="PF26080"/>
    </source>
</evidence>
<dbReference type="InterPro" id="IPR000560">
    <property type="entry name" value="His_Pase_clade-2"/>
</dbReference>
<dbReference type="PANTHER" id="PTHR33236">
    <property type="entry name" value="INTRAFLAGELLAR TRANSPORT PROTEIN 122 FAMILY PROTEIN-RELATED"/>
    <property type="match status" value="1"/>
</dbReference>
<name>A0A7R9BH89_9CRUS</name>
<dbReference type="InterPro" id="IPR033379">
    <property type="entry name" value="Acid_Pase_AS"/>
</dbReference>
<dbReference type="EMBL" id="OA882311">
    <property type="protein sequence ID" value="CAD7274608.1"/>
    <property type="molecule type" value="Genomic_DNA"/>
</dbReference>
<dbReference type="EMBL" id="CAJPEX010000274">
    <property type="protein sequence ID" value="CAG0914760.1"/>
    <property type="molecule type" value="Genomic_DNA"/>
</dbReference>
<dbReference type="Pfam" id="PF26080">
    <property type="entry name" value="CUB_animal"/>
    <property type="match status" value="1"/>
</dbReference>
<dbReference type="AlphaFoldDB" id="A0A7R9BH89"/>
<dbReference type="GO" id="GO:0016791">
    <property type="term" value="F:phosphatase activity"/>
    <property type="evidence" value="ECO:0007669"/>
    <property type="project" value="UniProtKB-ARBA"/>
</dbReference>
<dbReference type="PROSITE" id="PS00616">
    <property type="entry name" value="HIS_ACID_PHOSPHAT_1"/>
    <property type="match status" value="1"/>
</dbReference>
<dbReference type="SUPFAM" id="SSF53254">
    <property type="entry name" value="Phosphoglycerate mutase-like"/>
    <property type="match status" value="1"/>
</dbReference>
<keyword evidence="3" id="KW-1185">Reference proteome</keyword>
<proteinExistence type="predicted"/>
<organism evidence="2">
    <name type="scientific">Notodromas monacha</name>
    <dbReference type="NCBI Taxonomy" id="399045"/>
    <lineage>
        <taxon>Eukaryota</taxon>
        <taxon>Metazoa</taxon>
        <taxon>Ecdysozoa</taxon>
        <taxon>Arthropoda</taxon>
        <taxon>Crustacea</taxon>
        <taxon>Oligostraca</taxon>
        <taxon>Ostracoda</taxon>
        <taxon>Podocopa</taxon>
        <taxon>Podocopida</taxon>
        <taxon>Cypridocopina</taxon>
        <taxon>Cypridoidea</taxon>
        <taxon>Cyprididae</taxon>
        <taxon>Notodromas</taxon>
    </lineage>
</organism>
<feature type="domain" description="CUB" evidence="1">
    <location>
        <begin position="262"/>
        <end position="372"/>
    </location>
</feature>
<dbReference type="Gene3D" id="3.40.50.1240">
    <property type="entry name" value="Phosphoglycerate mutase-like"/>
    <property type="match status" value="1"/>
</dbReference>
<dbReference type="OrthoDB" id="6479909at2759"/>
<dbReference type="Proteomes" id="UP000678499">
    <property type="component" value="Unassembled WGS sequence"/>
</dbReference>
<dbReference type="InterPro" id="IPR029033">
    <property type="entry name" value="His_PPase_superfam"/>
</dbReference>
<accession>A0A7R9BH89</accession>
<dbReference type="PANTHER" id="PTHR33236:SF11">
    <property type="entry name" value="CUB DOMAIN-CONTAINING PROTEIN"/>
    <property type="match status" value="1"/>
</dbReference>